<dbReference type="InterPro" id="IPR012349">
    <property type="entry name" value="Split_barrel_FMN-bd"/>
</dbReference>
<gene>
    <name evidence="1" type="ORF">BP00DRAFT_222154</name>
</gene>
<dbReference type="Proteomes" id="UP000248817">
    <property type="component" value="Unassembled WGS sequence"/>
</dbReference>
<dbReference type="PANTHER" id="PTHR35802:SF1">
    <property type="entry name" value="PROTEASE SYNTHASE AND SPORULATION PROTEIN PAI 2"/>
    <property type="match status" value="1"/>
</dbReference>
<dbReference type="InterPro" id="IPR007396">
    <property type="entry name" value="TR_PAI2-type"/>
</dbReference>
<dbReference type="Gene3D" id="2.30.110.10">
    <property type="entry name" value="Electron Transport, Fmn-binding Protein, Chain A"/>
    <property type="match status" value="1"/>
</dbReference>
<accession>A0A2V5HZI5</accession>
<name>A0A2V5HZI5_9EURO</name>
<evidence type="ECO:0000313" key="1">
    <source>
        <dbReference type="EMBL" id="PYI29888.1"/>
    </source>
</evidence>
<organism evidence="1 2">
    <name type="scientific">Aspergillus indologenus CBS 114.80</name>
    <dbReference type="NCBI Taxonomy" id="1450541"/>
    <lineage>
        <taxon>Eukaryota</taxon>
        <taxon>Fungi</taxon>
        <taxon>Dikarya</taxon>
        <taxon>Ascomycota</taxon>
        <taxon>Pezizomycotina</taxon>
        <taxon>Eurotiomycetes</taxon>
        <taxon>Eurotiomycetidae</taxon>
        <taxon>Eurotiales</taxon>
        <taxon>Aspergillaceae</taxon>
        <taxon>Aspergillus</taxon>
        <taxon>Aspergillus subgen. Circumdati</taxon>
    </lineage>
</organism>
<dbReference type="EMBL" id="KZ825524">
    <property type="protein sequence ID" value="PYI29888.1"/>
    <property type="molecule type" value="Genomic_DNA"/>
</dbReference>
<dbReference type="AlphaFoldDB" id="A0A2V5HZI5"/>
<proteinExistence type="predicted"/>
<dbReference type="SUPFAM" id="SSF50475">
    <property type="entry name" value="FMN-binding split barrel"/>
    <property type="match status" value="1"/>
</dbReference>
<protein>
    <submittedName>
        <fullName evidence="1">Transcriptional regulator</fullName>
    </submittedName>
</protein>
<dbReference type="PANTHER" id="PTHR35802">
    <property type="entry name" value="PROTEASE SYNTHASE AND SPORULATION PROTEIN PAI 2"/>
    <property type="match status" value="1"/>
</dbReference>
<dbReference type="Pfam" id="PF04299">
    <property type="entry name" value="FMN_bind_2"/>
    <property type="match status" value="1"/>
</dbReference>
<reference evidence="1 2" key="1">
    <citation type="submission" date="2018-02" db="EMBL/GenBank/DDBJ databases">
        <title>The genomes of Aspergillus section Nigri reveals drivers in fungal speciation.</title>
        <authorList>
            <consortium name="DOE Joint Genome Institute"/>
            <person name="Vesth T.C."/>
            <person name="Nybo J."/>
            <person name="Theobald S."/>
            <person name="Brandl J."/>
            <person name="Frisvad J.C."/>
            <person name="Nielsen K.F."/>
            <person name="Lyhne E.K."/>
            <person name="Kogle M.E."/>
            <person name="Kuo A."/>
            <person name="Riley R."/>
            <person name="Clum A."/>
            <person name="Nolan M."/>
            <person name="Lipzen A."/>
            <person name="Salamov A."/>
            <person name="Henrissat B."/>
            <person name="Wiebenga A."/>
            <person name="De vries R.P."/>
            <person name="Grigoriev I.V."/>
            <person name="Mortensen U.H."/>
            <person name="Andersen M.R."/>
            <person name="Baker S.E."/>
        </authorList>
    </citation>
    <scope>NUCLEOTIDE SEQUENCE [LARGE SCALE GENOMIC DNA]</scope>
    <source>
        <strain evidence="1 2">CBS 114.80</strain>
    </source>
</reference>
<dbReference type="PIRSF" id="PIRSF010372">
    <property type="entry name" value="PaiB"/>
    <property type="match status" value="1"/>
</dbReference>
<keyword evidence="2" id="KW-1185">Reference proteome</keyword>
<evidence type="ECO:0000313" key="2">
    <source>
        <dbReference type="Proteomes" id="UP000248817"/>
    </source>
</evidence>
<sequence>MFIPSVHAETDTEALLQFIHDNPLGLLITGIPSSVQDFLQCTHVPFVLDPPTATEPARLRAHIAKQNPQVKALLETAPQTDNNPTPEILTHAQEVLVVFTGSHHHYVTPKFYTQTKPDTGKVVPTWNYAAVQVYGKLSVYYDSRGASSGQFLAKQMRDLSAQCERGIMGFTGEPGRPGPWAVEDAPERYIELMQRNIVGVEIEVCKVEGKVKMSQEMRKGDREGVVRGFAGLGGETGTAIAELVRERGAMAERKKGL</sequence>